<feature type="domain" description="Signal transduction histidine kinase subgroup 3 dimerisation and phosphoacceptor" evidence="11">
    <location>
        <begin position="194"/>
        <end position="259"/>
    </location>
</feature>
<protein>
    <recommendedName>
        <fullName evidence="2">histidine kinase</fullName>
        <ecNumber evidence="2">2.7.13.3</ecNumber>
    </recommendedName>
</protein>
<evidence type="ECO:0000256" key="8">
    <source>
        <dbReference type="ARBA" id="ARBA00023012"/>
    </source>
</evidence>
<dbReference type="EC" id="2.7.13.3" evidence="2"/>
<evidence type="ECO:0000256" key="2">
    <source>
        <dbReference type="ARBA" id="ARBA00012438"/>
    </source>
</evidence>
<accession>A0ABT7YIC9</accession>
<keyword evidence="3" id="KW-0597">Phosphoprotein</keyword>
<evidence type="ECO:0000256" key="7">
    <source>
        <dbReference type="ARBA" id="ARBA00022840"/>
    </source>
</evidence>
<dbReference type="InterPro" id="IPR011712">
    <property type="entry name" value="Sig_transdc_His_kin_sub3_dim/P"/>
</dbReference>
<keyword evidence="13" id="KW-1185">Reference proteome</keyword>
<keyword evidence="5" id="KW-0547">Nucleotide-binding</keyword>
<comment type="catalytic activity">
    <reaction evidence="1">
        <text>ATP + protein L-histidine = ADP + protein N-phospho-L-histidine.</text>
        <dbReference type="EC" id="2.7.13.3"/>
    </reaction>
</comment>
<feature type="transmembrane region" description="Helical" evidence="10">
    <location>
        <begin position="115"/>
        <end position="133"/>
    </location>
</feature>
<dbReference type="InterPro" id="IPR050482">
    <property type="entry name" value="Sensor_HK_TwoCompSys"/>
</dbReference>
<keyword evidence="10" id="KW-1133">Transmembrane helix</keyword>
<dbReference type="Gene3D" id="3.30.565.10">
    <property type="entry name" value="Histidine kinase-like ATPase, C-terminal domain"/>
    <property type="match status" value="1"/>
</dbReference>
<evidence type="ECO:0000256" key="5">
    <source>
        <dbReference type="ARBA" id="ARBA00022741"/>
    </source>
</evidence>
<comment type="caution">
    <text evidence="12">The sequence shown here is derived from an EMBL/GenBank/DDBJ whole genome shotgun (WGS) entry which is preliminary data.</text>
</comment>
<keyword evidence="4" id="KW-0808">Transferase</keyword>
<dbReference type="Gene3D" id="1.20.5.1930">
    <property type="match status" value="1"/>
</dbReference>
<keyword evidence="10" id="KW-0472">Membrane</keyword>
<keyword evidence="6 12" id="KW-0418">Kinase</keyword>
<evidence type="ECO:0000256" key="6">
    <source>
        <dbReference type="ARBA" id="ARBA00022777"/>
    </source>
</evidence>
<keyword evidence="10" id="KW-0812">Transmembrane</keyword>
<evidence type="ECO:0000256" key="3">
    <source>
        <dbReference type="ARBA" id="ARBA00022553"/>
    </source>
</evidence>
<keyword evidence="7" id="KW-0067">ATP-binding</keyword>
<dbReference type="Proteomes" id="UP001171902">
    <property type="component" value="Unassembled WGS sequence"/>
</dbReference>
<dbReference type="EMBL" id="JAUEMJ010000001">
    <property type="protein sequence ID" value="MDN3238352.1"/>
    <property type="molecule type" value="Genomic_DNA"/>
</dbReference>
<evidence type="ECO:0000256" key="4">
    <source>
        <dbReference type="ARBA" id="ARBA00022679"/>
    </source>
</evidence>
<proteinExistence type="predicted"/>
<reference evidence="12" key="1">
    <citation type="submission" date="2023-06" db="EMBL/GenBank/DDBJ databases">
        <title>Gycomyces niveus sp.nov., a novel actinomycete isolated from soil in Shouguang.</title>
        <authorList>
            <person name="Yang X."/>
            <person name="Zhao J."/>
        </authorList>
    </citation>
    <scope>NUCLEOTIDE SEQUENCE</scope>
    <source>
        <strain evidence="12">NEAU C2</strain>
    </source>
</reference>
<sequence>MTSPPRRSLADRFRGVQRPSVIAAVLLFTVGSALLALGSYERFGFEVPQAVRFVPLALVCAGVVLRRTWPGMTLALGLIGFGAEIVIGFSLAVVFVFSENLYAYARYGSRRGVRIMVPIAVAAVLATGVYIAATDGRAAATISMLAIAALVLISPISSAIIVRQAHERAALESERAEQTARLADVRRREAVLRERTLMARELHDTVANYLSAIALQSTALQARKDLDAETVRTSVAAIRSSSVEGLAELRRIIGLLRAADGAAGEELASFRLDQVPELVERMRKAGLDVDFAVEGTARPLPGEVELTAYRVVQEALTNVLKYGSDASVAIRYEEAWIEVEVENAVRPGSGDLLSGGSGLVGMTERVRLLGGEVRAGPEGRRWRVRAEIPTGGLEEPVSQPAGASRFPKRSQHR</sequence>
<dbReference type="InterPro" id="IPR036890">
    <property type="entry name" value="HATPase_C_sf"/>
</dbReference>
<feature type="transmembrane region" description="Helical" evidence="10">
    <location>
        <begin position="50"/>
        <end position="69"/>
    </location>
</feature>
<dbReference type="PANTHER" id="PTHR24421:SF10">
    <property type="entry name" value="NITRATE_NITRITE SENSOR PROTEIN NARQ"/>
    <property type="match status" value="1"/>
</dbReference>
<evidence type="ECO:0000256" key="10">
    <source>
        <dbReference type="SAM" id="Phobius"/>
    </source>
</evidence>
<evidence type="ECO:0000256" key="1">
    <source>
        <dbReference type="ARBA" id="ARBA00000085"/>
    </source>
</evidence>
<feature type="transmembrane region" description="Helical" evidence="10">
    <location>
        <begin position="75"/>
        <end position="103"/>
    </location>
</feature>
<feature type="transmembrane region" description="Helical" evidence="10">
    <location>
        <begin position="139"/>
        <end position="162"/>
    </location>
</feature>
<dbReference type="CDD" id="cd16917">
    <property type="entry name" value="HATPase_UhpB-NarQ-NarX-like"/>
    <property type="match status" value="1"/>
</dbReference>
<dbReference type="RefSeq" id="WP_289954116.1">
    <property type="nucleotide sequence ID" value="NZ_JAUEMJ010000001.1"/>
</dbReference>
<evidence type="ECO:0000259" key="11">
    <source>
        <dbReference type="Pfam" id="PF07730"/>
    </source>
</evidence>
<keyword evidence="8" id="KW-0902">Two-component regulatory system</keyword>
<dbReference type="SUPFAM" id="SSF55874">
    <property type="entry name" value="ATPase domain of HSP90 chaperone/DNA topoisomerase II/histidine kinase"/>
    <property type="match status" value="1"/>
</dbReference>
<evidence type="ECO:0000256" key="9">
    <source>
        <dbReference type="SAM" id="MobiDB-lite"/>
    </source>
</evidence>
<dbReference type="PANTHER" id="PTHR24421">
    <property type="entry name" value="NITRATE/NITRITE SENSOR PROTEIN NARX-RELATED"/>
    <property type="match status" value="1"/>
</dbReference>
<gene>
    <name evidence="12" type="ORF">QWI33_01340</name>
</gene>
<feature type="region of interest" description="Disordered" evidence="9">
    <location>
        <begin position="388"/>
        <end position="413"/>
    </location>
</feature>
<evidence type="ECO:0000313" key="12">
    <source>
        <dbReference type="EMBL" id="MDN3238352.1"/>
    </source>
</evidence>
<organism evidence="12 13">
    <name type="scientific">Glycomyces tritici</name>
    <dbReference type="NCBI Taxonomy" id="2665176"/>
    <lineage>
        <taxon>Bacteria</taxon>
        <taxon>Bacillati</taxon>
        <taxon>Actinomycetota</taxon>
        <taxon>Actinomycetes</taxon>
        <taxon>Glycomycetales</taxon>
        <taxon>Glycomycetaceae</taxon>
        <taxon>Glycomyces</taxon>
    </lineage>
</organism>
<dbReference type="Pfam" id="PF07730">
    <property type="entry name" value="HisKA_3"/>
    <property type="match status" value="1"/>
</dbReference>
<evidence type="ECO:0000313" key="13">
    <source>
        <dbReference type="Proteomes" id="UP001171902"/>
    </source>
</evidence>
<feature type="transmembrane region" description="Helical" evidence="10">
    <location>
        <begin position="20"/>
        <end position="38"/>
    </location>
</feature>
<name>A0ABT7YIC9_9ACTN</name>
<dbReference type="GO" id="GO:0016301">
    <property type="term" value="F:kinase activity"/>
    <property type="evidence" value="ECO:0007669"/>
    <property type="project" value="UniProtKB-KW"/>
</dbReference>